<organism evidence="11 12">
    <name type="scientific">Sphagnurus paluster</name>
    <dbReference type="NCBI Taxonomy" id="117069"/>
    <lineage>
        <taxon>Eukaryota</taxon>
        <taxon>Fungi</taxon>
        <taxon>Dikarya</taxon>
        <taxon>Basidiomycota</taxon>
        <taxon>Agaricomycotina</taxon>
        <taxon>Agaricomycetes</taxon>
        <taxon>Agaricomycetidae</taxon>
        <taxon>Agaricales</taxon>
        <taxon>Tricholomatineae</taxon>
        <taxon>Lyophyllaceae</taxon>
        <taxon>Sphagnurus</taxon>
    </lineage>
</organism>
<sequence length="169" mass="18634">MSSADSMRSPSPSASKRASDIISHAHSDSTSDMYRYDFFDPNLESDSVLEDDSPYPEVRSAVANFDDPDMPASTLRAWILGILWAVLIPGMNQFFYLRYPSVAIGGLVAQLLVFPLGRAWARILPNVTLCGVEINPGPFSIKEHVSALFYPLNCDVNVREWIGPGDDHG</sequence>
<comment type="subcellular location">
    <subcellularLocation>
        <location evidence="1">Membrane</location>
        <topology evidence="1">Multi-pass membrane protein</topology>
    </subcellularLocation>
</comment>
<dbReference type="GO" id="GO:0035673">
    <property type="term" value="F:oligopeptide transmembrane transporter activity"/>
    <property type="evidence" value="ECO:0007669"/>
    <property type="project" value="InterPro"/>
</dbReference>
<dbReference type="OrthoDB" id="9986677at2759"/>
<dbReference type="EMBL" id="JABCKI010005838">
    <property type="protein sequence ID" value="KAG5637343.1"/>
    <property type="molecule type" value="Genomic_DNA"/>
</dbReference>
<feature type="compositionally biased region" description="Low complexity" evidence="9">
    <location>
        <begin position="1"/>
        <end position="16"/>
    </location>
</feature>
<evidence type="ECO:0000256" key="10">
    <source>
        <dbReference type="SAM" id="Phobius"/>
    </source>
</evidence>
<feature type="transmembrane region" description="Helical" evidence="10">
    <location>
        <begin position="77"/>
        <end position="96"/>
    </location>
</feature>
<evidence type="ECO:0000313" key="11">
    <source>
        <dbReference type="EMBL" id="KAG5637343.1"/>
    </source>
</evidence>
<dbReference type="InterPro" id="IPR004648">
    <property type="entry name" value="Oligpept_transpt"/>
</dbReference>
<name>A0A9P7FSJ8_9AGAR</name>
<dbReference type="AlphaFoldDB" id="A0A9P7FSJ8"/>
<keyword evidence="12" id="KW-1185">Reference proteome</keyword>
<keyword evidence="8 10" id="KW-0472">Membrane</keyword>
<evidence type="ECO:0000313" key="12">
    <source>
        <dbReference type="Proteomes" id="UP000717328"/>
    </source>
</evidence>
<comment type="caution">
    <text evidence="11">The sequence shown here is derived from an EMBL/GenBank/DDBJ whole genome shotgun (WGS) entry which is preliminary data.</text>
</comment>
<feature type="region of interest" description="Disordered" evidence="9">
    <location>
        <begin position="1"/>
        <end position="21"/>
    </location>
</feature>
<dbReference type="PANTHER" id="PTHR22601">
    <property type="entry name" value="ISP4 LIKE PROTEIN"/>
    <property type="match status" value="1"/>
</dbReference>
<dbReference type="Pfam" id="PF03169">
    <property type="entry name" value="OPT"/>
    <property type="match status" value="1"/>
</dbReference>
<keyword evidence="6" id="KW-0653">Protein transport</keyword>
<evidence type="ECO:0000256" key="6">
    <source>
        <dbReference type="ARBA" id="ARBA00022927"/>
    </source>
</evidence>
<evidence type="ECO:0000256" key="2">
    <source>
        <dbReference type="ARBA" id="ARBA00008807"/>
    </source>
</evidence>
<keyword evidence="3" id="KW-0813">Transport</keyword>
<evidence type="ECO:0000256" key="9">
    <source>
        <dbReference type="SAM" id="MobiDB-lite"/>
    </source>
</evidence>
<evidence type="ECO:0000256" key="5">
    <source>
        <dbReference type="ARBA" id="ARBA00022856"/>
    </source>
</evidence>
<accession>A0A9P7FSJ8</accession>
<keyword evidence="4 10" id="KW-0812">Transmembrane</keyword>
<protein>
    <submittedName>
        <fullName evidence="11">Uncharacterized protein</fullName>
    </submittedName>
</protein>
<comment type="similarity">
    <text evidence="2">Belongs to the oligopeptide OPT transporter family.</text>
</comment>
<keyword evidence="7 10" id="KW-1133">Transmembrane helix</keyword>
<proteinExistence type="inferred from homology"/>
<dbReference type="GO" id="GO:0015031">
    <property type="term" value="P:protein transport"/>
    <property type="evidence" value="ECO:0007669"/>
    <property type="project" value="UniProtKB-KW"/>
</dbReference>
<dbReference type="InterPro" id="IPR004813">
    <property type="entry name" value="OPT"/>
</dbReference>
<evidence type="ECO:0000256" key="3">
    <source>
        <dbReference type="ARBA" id="ARBA00022448"/>
    </source>
</evidence>
<gene>
    <name evidence="11" type="ORF">H0H81_004900</name>
</gene>
<reference evidence="11" key="1">
    <citation type="submission" date="2021-02" db="EMBL/GenBank/DDBJ databases">
        <authorList>
            <person name="Nieuwenhuis M."/>
            <person name="Van De Peppel L.J.J."/>
        </authorList>
    </citation>
    <scope>NUCLEOTIDE SEQUENCE</scope>
    <source>
        <strain evidence="11">D49</strain>
    </source>
</reference>
<evidence type="ECO:0000256" key="7">
    <source>
        <dbReference type="ARBA" id="ARBA00022989"/>
    </source>
</evidence>
<dbReference type="Proteomes" id="UP000717328">
    <property type="component" value="Unassembled WGS sequence"/>
</dbReference>
<reference evidence="11" key="2">
    <citation type="submission" date="2021-10" db="EMBL/GenBank/DDBJ databases">
        <title>Phylogenomics reveals ancestral predisposition of the termite-cultivated fungus Termitomyces towards a domesticated lifestyle.</title>
        <authorList>
            <person name="Auxier B."/>
            <person name="Grum-Grzhimaylo A."/>
            <person name="Cardenas M.E."/>
            <person name="Lodge J.D."/>
            <person name="Laessoe T."/>
            <person name="Pedersen O."/>
            <person name="Smith M.E."/>
            <person name="Kuyper T.W."/>
            <person name="Franco-Molano E.A."/>
            <person name="Baroni T.J."/>
            <person name="Aanen D.K."/>
        </authorList>
    </citation>
    <scope>NUCLEOTIDE SEQUENCE</scope>
    <source>
        <strain evidence="11">D49</strain>
    </source>
</reference>
<dbReference type="GO" id="GO:0016020">
    <property type="term" value="C:membrane"/>
    <property type="evidence" value="ECO:0007669"/>
    <property type="project" value="UniProtKB-SubCell"/>
</dbReference>
<keyword evidence="5" id="KW-0571">Peptide transport</keyword>
<evidence type="ECO:0000256" key="1">
    <source>
        <dbReference type="ARBA" id="ARBA00004141"/>
    </source>
</evidence>
<evidence type="ECO:0000256" key="4">
    <source>
        <dbReference type="ARBA" id="ARBA00022692"/>
    </source>
</evidence>
<evidence type="ECO:0000256" key="8">
    <source>
        <dbReference type="ARBA" id="ARBA00023136"/>
    </source>
</evidence>